<name>A0A482WJM9_LAOST</name>
<dbReference type="OrthoDB" id="438641at2759"/>
<dbReference type="SUPFAM" id="SSF82199">
    <property type="entry name" value="SET domain"/>
    <property type="match status" value="1"/>
</dbReference>
<feature type="compositionally biased region" description="Acidic residues" evidence="4">
    <location>
        <begin position="374"/>
        <end position="390"/>
    </location>
</feature>
<dbReference type="PROSITE" id="PS50280">
    <property type="entry name" value="SET"/>
    <property type="match status" value="1"/>
</dbReference>
<dbReference type="EMBL" id="QKKF02034128">
    <property type="protein sequence ID" value="RZF33401.1"/>
    <property type="molecule type" value="Genomic_DNA"/>
</dbReference>
<dbReference type="InParanoid" id="A0A482WJM9"/>
<evidence type="ECO:0000256" key="3">
    <source>
        <dbReference type="ARBA" id="ARBA00022691"/>
    </source>
</evidence>
<dbReference type="InterPro" id="IPR046341">
    <property type="entry name" value="SET_dom_sf"/>
</dbReference>
<dbReference type="InterPro" id="IPR001214">
    <property type="entry name" value="SET_dom"/>
</dbReference>
<dbReference type="GO" id="GO:0032259">
    <property type="term" value="P:methylation"/>
    <property type="evidence" value="ECO:0007669"/>
    <property type="project" value="UniProtKB-KW"/>
</dbReference>
<organism evidence="6 7">
    <name type="scientific">Laodelphax striatellus</name>
    <name type="common">Small brown planthopper</name>
    <name type="synonym">Delphax striatella</name>
    <dbReference type="NCBI Taxonomy" id="195883"/>
    <lineage>
        <taxon>Eukaryota</taxon>
        <taxon>Metazoa</taxon>
        <taxon>Ecdysozoa</taxon>
        <taxon>Arthropoda</taxon>
        <taxon>Hexapoda</taxon>
        <taxon>Insecta</taxon>
        <taxon>Pterygota</taxon>
        <taxon>Neoptera</taxon>
        <taxon>Paraneoptera</taxon>
        <taxon>Hemiptera</taxon>
        <taxon>Auchenorrhyncha</taxon>
        <taxon>Fulgoroidea</taxon>
        <taxon>Delphacidae</taxon>
        <taxon>Criomorphinae</taxon>
        <taxon>Laodelphax</taxon>
    </lineage>
</organism>
<evidence type="ECO:0000313" key="6">
    <source>
        <dbReference type="EMBL" id="RZF33401.1"/>
    </source>
</evidence>
<proteinExistence type="predicted"/>
<dbReference type="STRING" id="195883.A0A482WJM9"/>
<feature type="domain" description="SET" evidence="5">
    <location>
        <begin position="7"/>
        <end position="336"/>
    </location>
</feature>
<dbReference type="SMART" id="SM00317">
    <property type="entry name" value="SET"/>
    <property type="match status" value="1"/>
</dbReference>
<evidence type="ECO:0000313" key="7">
    <source>
        <dbReference type="Proteomes" id="UP000291343"/>
    </source>
</evidence>
<sequence>MVYGWHRKIKGLRIVIEGRGVVATRDFKTDDTIFEEEPLVCCQFSWNAAYGYLACDHCMRPLETTEENVRRLTMCREIVLPFTELCPTNKTAHSFCPSCHVQYCSEKCKATAWEQYHRTLCQNMDYCHPLHELNEEWKKIHYPPETTTIMLLARIVALVEQAADKEAILNCLKEFSHSKFDGEETDMTSVANRLLGLYQEQIQHLHTLFVQAVPAKTMQQWLTLEGFSSLLAIVGANGQGVGTSVFSQWVDTVTSKPELDQAHLDEFIKNIYDKMEECVGLAFLNNEGSGLYYRQRFVNHSCEPNAVITFPLGNSTLRLKALKDIAAGEEICTSYIEVCELERSRHSRQKMLRENYFYICHCKKCLSQAGDPDVTSEEEECSDEEEEDAA</sequence>
<dbReference type="Gene3D" id="6.10.140.2220">
    <property type="match status" value="1"/>
</dbReference>
<feature type="region of interest" description="Disordered" evidence="4">
    <location>
        <begin position="369"/>
        <end position="390"/>
    </location>
</feature>
<dbReference type="FunCoup" id="A0A482WJM9">
    <property type="interactions" value="1089"/>
</dbReference>
<keyword evidence="1" id="KW-0489">Methyltransferase</keyword>
<evidence type="ECO:0000256" key="1">
    <source>
        <dbReference type="ARBA" id="ARBA00022603"/>
    </source>
</evidence>
<dbReference type="AlphaFoldDB" id="A0A482WJM9"/>
<dbReference type="Pfam" id="PF00856">
    <property type="entry name" value="SET"/>
    <property type="match status" value="1"/>
</dbReference>
<dbReference type="Gene3D" id="1.10.220.160">
    <property type="match status" value="1"/>
</dbReference>
<dbReference type="Proteomes" id="UP000291343">
    <property type="component" value="Unassembled WGS sequence"/>
</dbReference>
<gene>
    <name evidence="6" type="ORF">LSTR_LSTR015362</name>
</gene>
<keyword evidence="2" id="KW-0808">Transferase</keyword>
<dbReference type="Gene3D" id="2.170.270.10">
    <property type="entry name" value="SET domain"/>
    <property type="match status" value="1"/>
</dbReference>
<dbReference type="PANTHER" id="PTHR46402">
    <property type="entry name" value="SET AND MYND DOMAIN-CONTAINING PROTEIN 5"/>
    <property type="match status" value="1"/>
</dbReference>
<evidence type="ECO:0000256" key="4">
    <source>
        <dbReference type="SAM" id="MobiDB-lite"/>
    </source>
</evidence>
<keyword evidence="3" id="KW-0949">S-adenosyl-L-methionine</keyword>
<accession>A0A482WJM9</accession>
<keyword evidence="7" id="KW-1185">Reference proteome</keyword>
<comment type="caution">
    <text evidence="6">The sequence shown here is derived from an EMBL/GenBank/DDBJ whole genome shotgun (WGS) entry which is preliminary data.</text>
</comment>
<dbReference type="PANTHER" id="PTHR46402:SF2">
    <property type="entry name" value="HISTONE-LYSINE N-TRIMETHYLTRANSFERASE SMYD5"/>
    <property type="match status" value="1"/>
</dbReference>
<reference evidence="6 7" key="1">
    <citation type="journal article" date="2017" name="Gigascience">
        <title>Genome sequence of the small brown planthopper, Laodelphax striatellus.</title>
        <authorList>
            <person name="Zhu J."/>
            <person name="Jiang F."/>
            <person name="Wang X."/>
            <person name="Yang P."/>
            <person name="Bao Y."/>
            <person name="Zhao W."/>
            <person name="Wang W."/>
            <person name="Lu H."/>
            <person name="Wang Q."/>
            <person name="Cui N."/>
            <person name="Li J."/>
            <person name="Chen X."/>
            <person name="Luo L."/>
            <person name="Yu J."/>
            <person name="Kang L."/>
            <person name="Cui F."/>
        </authorList>
    </citation>
    <scope>NUCLEOTIDE SEQUENCE [LARGE SCALE GENOMIC DNA]</scope>
    <source>
        <strain evidence="6">Lst14</strain>
    </source>
</reference>
<evidence type="ECO:0000256" key="2">
    <source>
        <dbReference type="ARBA" id="ARBA00022679"/>
    </source>
</evidence>
<protein>
    <recommendedName>
        <fullName evidence="5">SET domain-containing protein</fullName>
    </recommendedName>
</protein>
<dbReference type="GO" id="GO:0045814">
    <property type="term" value="P:negative regulation of gene expression, epigenetic"/>
    <property type="evidence" value="ECO:0007669"/>
    <property type="project" value="TreeGrafter"/>
</dbReference>
<evidence type="ECO:0000259" key="5">
    <source>
        <dbReference type="PROSITE" id="PS50280"/>
    </source>
</evidence>
<dbReference type="GO" id="GO:0042799">
    <property type="term" value="F:histone H4K20 methyltransferase activity"/>
    <property type="evidence" value="ECO:0007669"/>
    <property type="project" value="TreeGrafter"/>
</dbReference>